<accession>A0A848G680</accession>
<protein>
    <submittedName>
        <fullName evidence="2">NAD-dependent epimerase/dehydratase family protein</fullName>
    </submittedName>
</protein>
<dbReference type="SUPFAM" id="SSF51735">
    <property type="entry name" value="NAD(P)-binding Rossmann-fold domains"/>
    <property type="match status" value="1"/>
</dbReference>
<dbReference type="RefSeq" id="WP_169146287.1">
    <property type="nucleotide sequence ID" value="NZ_JABBGA010000010.1"/>
</dbReference>
<comment type="caution">
    <text evidence="2">The sequence shown here is derived from an EMBL/GenBank/DDBJ whole genome shotgun (WGS) entry which is preliminary data.</text>
</comment>
<proteinExistence type="predicted"/>
<keyword evidence="4" id="KW-1185">Reference proteome</keyword>
<evidence type="ECO:0000313" key="2">
    <source>
        <dbReference type="EMBL" id="NML26740.1"/>
    </source>
</evidence>
<dbReference type="AlphaFoldDB" id="A0A848G680"/>
<feature type="non-terminal residue" evidence="2">
    <location>
        <position position="100"/>
    </location>
</feature>
<organism evidence="2 4">
    <name type="scientific">Zoogloea dura</name>
    <dbReference type="NCBI Taxonomy" id="2728840"/>
    <lineage>
        <taxon>Bacteria</taxon>
        <taxon>Pseudomonadati</taxon>
        <taxon>Pseudomonadota</taxon>
        <taxon>Betaproteobacteria</taxon>
        <taxon>Rhodocyclales</taxon>
        <taxon>Zoogloeaceae</taxon>
        <taxon>Zoogloea</taxon>
    </lineage>
</organism>
<dbReference type="Gene3D" id="3.40.50.720">
    <property type="entry name" value="NAD(P)-binding Rossmann-like Domain"/>
    <property type="match status" value="1"/>
</dbReference>
<dbReference type="EMBL" id="JABBGA010000010">
    <property type="protein sequence ID" value="NML26740.1"/>
    <property type="molecule type" value="Genomic_DNA"/>
</dbReference>
<evidence type="ECO:0000313" key="4">
    <source>
        <dbReference type="Proteomes" id="UP000580043"/>
    </source>
</evidence>
<gene>
    <name evidence="2" type="ORF">HHL15_13375</name>
    <name evidence="3" type="ORF">HHL15_24790</name>
</gene>
<dbReference type="InterPro" id="IPR016040">
    <property type="entry name" value="NAD(P)-bd_dom"/>
</dbReference>
<feature type="domain" description="NAD(P)-binding" evidence="1">
    <location>
        <begin position="3"/>
        <end position="100"/>
    </location>
</feature>
<reference evidence="2 4" key="1">
    <citation type="submission" date="2020-04" db="EMBL/GenBank/DDBJ databases">
        <title>Zoogloea sp. G-4-1-14 isolated from soil.</title>
        <authorList>
            <person name="Dahal R.H."/>
        </authorList>
    </citation>
    <scope>NUCLEOTIDE SEQUENCE [LARGE SCALE GENOMIC DNA]</scope>
    <source>
        <strain evidence="2 4">G-4-1-14</strain>
    </source>
</reference>
<evidence type="ECO:0000259" key="1">
    <source>
        <dbReference type="Pfam" id="PF16363"/>
    </source>
</evidence>
<dbReference type="Proteomes" id="UP000580043">
    <property type="component" value="Unassembled WGS sequence"/>
</dbReference>
<dbReference type="PANTHER" id="PTHR43000">
    <property type="entry name" value="DTDP-D-GLUCOSE 4,6-DEHYDRATASE-RELATED"/>
    <property type="match status" value="1"/>
</dbReference>
<dbReference type="InterPro" id="IPR036291">
    <property type="entry name" value="NAD(P)-bd_dom_sf"/>
</dbReference>
<name>A0A848G680_9RHOO</name>
<dbReference type="EMBL" id="JABBGA010000042">
    <property type="protein sequence ID" value="NML28972.1"/>
    <property type="molecule type" value="Genomic_DNA"/>
</dbReference>
<sequence length="100" mass="10873">MILVTGGAGFIGANFVLDWLRASDEPVVNLDALTYAGNLENLASLAGDPRHLFVQGDICDRALIDRLLAEHRPRALVHFAAESHVDRSIHGPGDFIRTNV</sequence>
<evidence type="ECO:0000313" key="3">
    <source>
        <dbReference type="EMBL" id="NML28972.1"/>
    </source>
</evidence>
<dbReference type="Pfam" id="PF16363">
    <property type="entry name" value="GDP_Man_Dehyd"/>
    <property type="match status" value="1"/>
</dbReference>